<feature type="transmembrane region" description="Helical" evidence="6">
    <location>
        <begin position="122"/>
        <end position="142"/>
    </location>
</feature>
<feature type="transmembrane region" description="Helical" evidence="6">
    <location>
        <begin position="63"/>
        <end position="82"/>
    </location>
</feature>
<organism evidence="8 9">
    <name type="scientific">Paraburkholderia atlantica</name>
    <dbReference type="NCBI Taxonomy" id="2654982"/>
    <lineage>
        <taxon>Bacteria</taxon>
        <taxon>Pseudomonadati</taxon>
        <taxon>Pseudomonadota</taxon>
        <taxon>Betaproteobacteria</taxon>
        <taxon>Burkholderiales</taxon>
        <taxon>Burkholderiaceae</taxon>
        <taxon>Paraburkholderia</taxon>
    </lineage>
</organism>
<keyword evidence="5 6" id="KW-0472">Membrane</keyword>
<evidence type="ECO:0000256" key="5">
    <source>
        <dbReference type="ARBA" id="ARBA00023136"/>
    </source>
</evidence>
<evidence type="ECO:0000256" key="4">
    <source>
        <dbReference type="ARBA" id="ARBA00022989"/>
    </source>
</evidence>
<feature type="transmembrane region" description="Helical" evidence="6">
    <location>
        <begin position="35"/>
        <end position="51"/>
    </location>
</feature>
<keyword evidence="4 6" id="KW-1133">Transmembrane helix</keyword>
<feature type="domain" description="EamA" evidence="7">
    <location>
        <begin position="5"/>
        <end position="137"/>
    </location>
</feature>
<accession>A0A7W8Q5R4</accession>
<gene>
    <name evidence="8" type="ORF">HDG40_001953</name>
</gene>
<dbReference type="RefSeq" id="WP_026228867.1">
    <property type="nucleotide sequence ID" value="NZ_JACHDD010000003.1"/>
</dbReference>
<reference evidence="8 9" key="1">
    <citation type="submission" date="2020-08" db="EMBL/GenBank/DDBJ databases">
        <title>Genomic Encyclopedia of Type Strains, Phase IV (KMG-V): Genome sequencing to study the core and pangenomes of soil and plant-associated prokaryotes.</title>
        <authorList>
            <person name="Whitman W."/>
        </authorList>
    </citation>
    <scope>NUCLEOTIDE SEQUENCE [LARGE SCALE GENOMIC DNA]</scope>
    <source>
        <strain evidence="8 9">JPY158</strain>
    </source>
</reference>
<dbReference type="OrthoDB" id="9810556at2"/>
<evidence type="ECO:0000256" key="3">
    <source>
        <dbReference type="ARBA" id="ARBA00022692"/>
    </source>
</evidence>
<keyword evidence="9" id="KW-1185">Reference proteome</keyword>
<evidence type="ECO:0000256" key="6">
    <source>
        <dbReference type="SAM" id="Phobius"/>
    </source>
</evidence>
<dbReference type="GO" id="GO:0016020">
    <property type="term" value="C:membrane"/>
    <property type="evidence" value="ECO:0007669"/>
    <property type="project" value="UniProtKB-SubCell"/>
</dbReference>
<dbReference type="InterPro" id="IPR037185">
    <property type="entry name" value="EmrE-like"/>
</dbReference>
<dbReference type="EMBL" id="JACHDD010000003">
    <property type="protein sequence ID" value="MBB5423809.1"/>
    <property type="molecule type" value="Genomic_DNA"/>
</dbReference>
<protein>
    <submittedName>
        <fullName evidence="8">Drug/metabolite transporter (DMT)-like permease</fullName>
    </submittedName>
</protein>
<dbReference type="InterPro" id="IPR000620">
    <property type="entry name" value="EamA_dom"/>
</dbReference>
<feature type="transmembrane region" description="Helical" evidence="6">
    <location>
        <begin position="213"/>
        <end position="237"/>
    </location>
</feature>
<feature type="domain" description="EamA" evidence="7">
    <location>
        <begin position="152"/>
        <end position="287"/>
    </location>
</feature>
<evidence type="ECO:0000259" key="7">
    <source>
        <dbReference type="Pfam" id="PF00892"/>
    </source>
</evidence>
<proteinExistence type="inferred from homology"/>
<comment type="similarity">
    <text evidence="2">Belongs to the EamA transporter family.</text>
</comment>
<dbReference type="InterPro" id="IPR050638">
    <property type="entry name" value="AA-Vitamin_Transporters"/>
</dbReference>
<feature type="transmembrane region" description="Helical" evidence="6">
    <location>
        <begin position="88"/>
        <end position="113"/>
    </location>
</feature>
<comment type="caution">
    <text evidence="8">The sequence shown here is derived from an EMBL/GenBank/DDBJ whole genome shotgun (WGS) entry which is preliminary data.</text>
</comment>
<feature type="transmembrane region" description="Helical" evidence="6">
    <location>
        <begin position="178"/>
        <end position="201"/>
    </location>
</feature>
<keyword evidence="3 6" id="KW-0812">Transmembrane</keyword>
<feature type="transmembrane region" description="Helical" evidence="6">
    <location>
        <begin position="244"/>
        <end position="263"/>
    </location>
</feature>
<evidence type="ECO:0000313" key="8">
    <source>
        <dbReference type="EMBL" id="MBB5423809.1"/>
    </source>
</evidence>
<dbReference type="PANTHER" id="PTHR32322">
    <property type="entry name" value="INNER MEMBRANE TRANSPORTER"/>
    <property type="match status" value="1"/>
</dbReference>
<evidence type="ECO:0000313" key="9">
    <source>
        <dbReference type="Proteomes" id="UP000592780"/>
    </source>
</evidence>
<feature type="transmembrane region" description="Helical" evidence="6">
    <location>
        <begin position="148"/>
        <end position="171"/>
    </location>
</feature>
<sequence>MIRTYTAFFLLGLFWGSNYIYMKWAAPLISPAQISLLRVFFGFVPLAILARRRDVLRLDQVRYLHHFLVMAALATAFCYFSMAKGTALLPSGIAGVLGGSPAIFTSIASTLFLRNEKMNRSMVCGVALGMAGITLIARPWSALSSDDAISLAGVAWMIAGAIVFGLSYIYVRRFLSPINLAPLVIVTWQMGLALLILFVLTDLHGTGQILQDWRATAGVVIGLGFLGTGASFLLYYFLLQDLGAVVASGAVYITPVIALLIGWAAGEQIGQLEIAAMFLILGSLAILEIGRQRTVQSQAVPVPSAVTLD</sequence>
<dbReference type="Proteomes" id="UP000592780">
    <property type="component" value="Unassembled WGS sequence"/>
</dbReference>
<comment type="subcellular location">
    <subcellularLocation>
        <location evidence="1">Membrane</location>
        <topology evidence="1">Multi-pass membrane protein</topology>
    </subcellularLocation>
</comment>
<dbReference type="AlphaFoldDB" id="A0A7W8Q5R4"/>
<dbReference type="SUPFAM" id="SSF103481">
    <property type="entry name" value="Multidrug resistance efflux transporter EmrE"/>
    <property type="match status" value="2"/>
</dbReference>
<evidence type="ECO:0000256" key="1">
    <source>
        <dbReference type="ARBA" id="ARBA00004141"/>
    </source>
</evidence>
<dbReference type="PANTHER" id="PTHR32322:SF2">
    <property type="entry name" value="EAMA DOMAIN-CONTAINING PROTEIN"/>
    <property type="match status" value="1"/>
</dbReference>
<feature type="transmembrane region" description="Helical" evidence="6">
    <location>
        <begin position="269"/>
        <end position="287"/>
    </location>
</feature>
<evidence type="ECO:0000256" key="2">
    <source>
        <dbReference type="ARBA" id="ARBA00007362"/>
    </source>
</evidence>
<name>A0A7W8Q5R4_PARAM</name>
<dbReference type="Pfam" id="PF00892">
    <property type="entry name" value="EamA"/>
    <property type="match status" value="2"/>
</dbReference>